<dbReference type="GeneID" id="180000"/>
<dbReference type="KEGG" id="cel:CELE_T01C3.8"/>
<dbReference type="PIR" id="E89308">
    <property type="entry name" value="E89308"/>
</dbReference>
<dbReference type="GO" id="GO:1990633">
    <property type="term" value="C:mutator focus"/>
    <property type="evidence" value="ECO:0000314"/>
    <property type="project" value="WormBase"/>
</dbReference>
<keyword evidence="2" id="KW-1185">Reference proteome</keyword>
<accession>Q22061</accession>
<dbReference type="AGR" id="WB:WBGene00011323"/>
<organism evidence="1 2">
    <name type="scientific">Caenorhabditis elegans</name>
    <dbReference type="NCBI Taxonomy" id="6239"/>
    <lineage>
        <taxon>Eukaryota</taxon>
        <taxon>Metazoa</taxon>
        <taxon>Ecdysozoa</taxon>
        <taxon>Nematoda</taxon>
        <taxon>Chromadorea</taxon>
        <taxon>Rhabditida</taxon>
        <taxon>Rhabditina</taxon>
        <taxon>Rhabditomorpha</taxon>
        <taxon>Rhabditoidea</taxon>
        <taxon>Rhabditidae</taxon>
        <taxon>Peloderinae</taxon>
        <taxon>Caenorhabditis</taxon>
    </lineage>
</organism>
<dbReference type="CTD" id="180000"/>
<gene>
    <name evidence="1 3" type="primary">mut-15</name>
    <name evidence="1" type="ORF">CELE_T01C3.8</name>
    <name evidence="3" type="ORF">T01C3.8</name>
</gene>
<dbReference type="OMA" id="VIDWRSI"/>
<evidence type="ECO:0000313" key="3">
    <source>
        <dbReference type="WormBase" id="T01C3.8a"/>
    </source>
</evidence>
<proteinExistence type="predicted"/>
<dbReference type="PIR" id="T24287">
    <property type="entry name" value="T24287"/>
</dbReference>
<sequence>MDNSNGIGICSMGVVNAFDLDGLGNARRSCFSVKEARAHNPEWGPAASREEVAYVRSSETGSLQITRKLMKFSISGRRGYSPWRTLQDALYCSLGRFHNGEHLFCIHSGPNHEFYYGQPILHSIDRFRSHRKPFPRCIIITTDGKRSKSVMRGLLNKRRSSNSTRPNTHITNLDTTELSNEFMTSNRSRVFIGSFKKIKEYIDKLKNEMEQLDDFISVLRFVIINNAEKLKGNSEFADSLGRLAQTFESSLTRFIFAYHFSSSVASLTETLEFCKGKMERPVLIEADNPRVRDVFSNIECKLVRPISEIASLLPTQESTLENNNISPAIVSQYLTESTQKLKILTMLIKKERDARAADNGRSGRRDKPRRERILVITRTTETCIRVMMYLRLKMQTLAVNLRYNIHKITTCDSEEDVEKRNFEFRTGNLDVLVIDWRSIRAVHRGAVDTIVMFDSPHPLYFQTIMETELQNLASIIGVKLKLYMIIDQNKDFRLVREYLKFLECNKTRAPTWFRDLYQKYLADRQSRTTAAVATATSAVPV</sequence>
<dbReference type="Bgee" id="WBGene00011323">
    <property type="expression patterns" value="Expressed in germ line (C elegans) and 4 other cell types or tissues"/>
</dbReference>
<dbReference type="UCSC" id="T01C3.8">
    <property type="organism name" value="c. elegans"/>
</dbReference>
<dbReference type="InParanoid" id="Q22061"/>
<name>Q22061_CAEEL</name>
<dbReference type="EMBL" id="BX284605">
    <property type="protein sequence ID" value="CAB01665.2"/>
    <property type="molecule type" value="Genomic_DNA"/>
</dbReference>
<evidence type="ECO:0000313" key="1">
    <source>
        <dbReference type="EMBL" id="CAB01665.2"/>
    </source>
</evidence>
<dbReference type="STRING" id="6239.T01C3.8a.1"/>
<evidence type="ECO:0000313" key="2">
    <source>
        <dbReference type="Proteomes" id="UP000001940"/>
    </source>
</evidence>
<dbReference type="PaxDb" id="6239-T01C3.8a"/>
<dbReference type="FunCoup" id="Q22061">
    <property type="interactions" value="1497"/>
</dbReference>
<dbReference type="eggNOG" id="ENOG502TGPN">
    <property type="taxonomic scope" value="Eukaryota"/>
</dbReference>
<dbReference type="ExpressionAtlas" id="Q22061">
    <property type="expression patterns" value="baseline and differential"/>
</dbReference>
<reference evidence="1 2" key="1">
    <citation type="journal article" date="1998" name="Science">
        <title>Genome sequence of the nematode C. elegans: a platform for investigating biology.</title>
        <authorList>
            <consortium name="The C. elegans sequencing consortium"/>
            <person name="Sulson J.E."/>
            <person name="Waterston R."/>
        </authorList>
    </citation>
    <scope>NUCLEOTIDE SEQUENCE [LARGE SCALE GENOMIC DNA]</scope>
    <source>
        <strain evidence="1 2">Bristol N2</strain>
    </source>
</reference>
<protein>
    <submittedName>
        <fullName evidence="1">MUTator</fullName>
    </submittedName>
</protein>
<dbReference type="RefSeq" id="NP_001256638.1">
    <property type="nucleotide sequence ID" value="NM_001269709.2"/>
</dbReference>
<dbReference type="WormBase" id="T01C3.8a">
    <property type="protein sequence ID" value="CE23936"/>
    <property type="gene ID" value="WBGene00011323"/>
    <property type="gene designation" value="mut-15"/>
</dbReference>
<dbReference type="AlphaFoldDB" id="Q22061"/>
<dbReference type="Proteomes" id="UP000001940">
    <property type="component" value="Chromosome V"/>
</dbReference>
<dbReference type="OrthoDB" id="5871268at2759"/>